<dbReference type="AlphaFoldDB" id="A0AAD8W764"/>
<feature type="compositionally biased region" description="Basic and acidic residues" evidence="2">
    <location>
        <begin position="602"/>
        <end position="611"/>
    </location>
</feature>
<accession>A0AAD8W764</accession>
<feature type="compositionally biased region" description="Low complexity" evidence="2">
    <location>
        <begin position="486"/>
        <end position="508"/>
    </location>
</feature>
<feature type="region of interest" description="Disordered" evidence="2">
    <location>
        <begin position="305"/>
        <end position="372"/>
    </location>
</feature>
<evidence type="ECO:0000313" key="5">
    <source>
        <dbReference type="Proteomes" id="UP001231189"/>
    </source>
</evidence>
<dbReference type="InterPro" id="IPR007321">
    <property type="entry name" value="Transposase_28"/>
</dbReference>
<comment type="caution">
    <text evidence="4">The sequence shown here is derived from an EMBL/GenBank/DDBJ whole genome shotgun (WGS) entry which is preliminary data.</text>
</comment>
<evidence type="ECO:0000256" key="2">
    <source>
        <dbReference type="SAM" id="MobiDB-lite"/>
    </source>
</evidence>
<keyword evidence="1" id="KW-0175">Coiled coil</keyword>
<organism evidence="4 5">
    <name type="scientific">Lolium multiflorum</name>
    <name type="common">Italian ryegrass</name>
    <name type="synonym">Lolium perenne subsp. multiflorum</name>
    <dbReference type="NCBI Taxonomy" id="4521"/>
    <lineage>
        <taxon>Eukaryota</taxon>
        <taxon>Viridiplantae</taxon>
        <taxon>Streptophyta</taxon>
        <taxon>Embryophyta</taxon>
        <taxon>Tracheophyta</taxon>
        <taxon>Spermatophyta</taxon>
        <taxon>Magnoliopsida</taxon>
        <taxon>Liliopsida</taxon>
        <taxon>Poales</taxon>
        <taxon>Poaceae</taxon>
        <taxon>BOP clade</taxon>
        <taxon>Pooideae</taxon>
        <taxon>Poodae</taxon>
        <taxon>Poeae</taxon>
        <taxon>Poeae Chloroplast Group 2 (Poeae type)</taxon>
        <taxon>Loliodinae</taxon>
        <taxon>Loliinae</taxon>
        <taxon>Lolium</taxon>
    </lineage>
</organism>
<reference evidence="4" key="1">
    <citation type="submission" date="2023-07" db="EMBL/GenBank/DDBJ databases">
        <title>A chromosome-level genome assembly of Lolium multiflorum.</title>
        <authorList>
            <person name="Chen Y."/>
            <person name="Copetti D."/>
            <person name="Kolliker R."/>
            <person name="Studer B."/>
        </authorList>
    </citation>
    <scope>NUCLEOTIDE SEQUENCE</scope>
    <source>
        <strain evidence="4">02402/16</strain>
        <tissue evidence="4">Leaf</tissue>
    </source>
</reference>
<evidence type="ECO:0000313" key="4">
    <source>
        <dbReference type="EMBL" id="KAK1643639.1"/>
    </source>
</evidence>
<dbReference type="EMBL" id="JAUUTY010000004">
    <property type="protein sequence ID" value="KAK1643639.1"/>
    <property type="molecule type" value="Genomic_DNA"/>
</dbReference>
<feature type="coiled-coil region" evidence="1">
    <location>
        <begin position="744"/>
        <end position="778"/>
    </location>
</feature>
<dbReference type="Proteomes" id="UP001231189">
    <property type="component" value="Unassembled WGS sequence"/>
</dbReference>
<dbReference type="Pfam" id="PF04195">
    <property type="entry name" value="Transposase_28"/>
    <property type="match status" value="1"/>
</dbReference>
<evidence type="ECO:0000256" key="1">
    <source>
        <dbReference type="SAM" id="Coils"/>
    </source>
</evidence>
<feature type="compositionally biased region" description="Basic and acidic residues" evidence="2">
    <location>
        <begin position="317"/>
        <end position="344"/>
    </location>
</feature>
<feature type="region of interest" description="Disordered" evidence="2">
    <location>
        <begin position="404"/>
        <end position="622"/>
    </location>
</feature>
<dbReference type="PANTHER" id="PTHR33026:SF7">
    <property type="entry name" value="OS03G0100275 PROTEIN"/>
    <property type="match status" value="1"/>
</dbReference>
<name>A0AAD8W764_LOLMU</name>
<gene>
    <name evidence="4" type="ORF">QYE76_061444</name>
</gene>
<feature type="region of interest" description="Disordered" evidence="2">
    <location>
        <begin position="1"/>
        <end position="28"/>
    </location>
</feature>
<feature type="domain" description="Transposase (putative) gypsy type" evidence="3">
    <location>
        <begin position="72"/>
        <end position="139"/>
    </location>
</feature>
<proteinExistence type="predicted"/>
<protein>
    <recommendedName>
        <fullName evidence="3">Transposase (putative) gypsy type domain-containing protein</fullName>
    </recommendedName>
</protein>
<feature type="compositionally biased region" description="Polar residues" evidence="2">
    <location>
        <begin position="361"/>
        <end position="370"/>
    </location>
</feature>
<feature type="compositionally biased region" description="Polar residues" evidence="2">
    <location>
        <begin position="465"/>
        <end position="474"/>
    </location>
</feature>
<sequence>MEAESGVDQEAGSSSHAPGKDLSGITRGAWRGSDVTQHEIDWLRRSRRIPEGVSCRLPGDEIEPVLNPGEFVVFLAHFERGFGLPASDFFRQVLDFYQLQPHHLPGNAVFYLSCYATFMEAYIGIRPTRETFARFFSLRINSVQGKDIPKPKPPVQCGSCIIGSRQGSPFFKFSGLESCRLWQTTFFYVKNEGAADLINLPAFNPAPPTKVNWGYFPGTNHIETNWVIRFMEKLMRETNICSDDIIHAFISRRVLPLKRRAHKMSEMYGPGDPTKITGLPLSKADVVLKAKQICQTDMPDDWEWGFVPLSSTNPPTEEAKDRFPRIESDKRGPCRKRPLDKVDPDPYVPWTDLKMGRTHTSRPGNVSSEAPGSVDDLTVLEVHEHVAPLQAEVGQEFLDKLASGSKRNKAPAPDAGSSQAPPAKRSRTEVLGGKQVGKRRYKGKTMPVSSGPALTLSKGAAGMTPVSSEGTARTSPPPRSSPVHLGTGSPSASPLGGAPSAGRAAPTTSDHRAEDDFVSPPDTQDTGASNIGADSEAAGRAEPQPTDATPTPPLEIPVPEATGATPTPPPEAPAAKPTGDVPTPPPAQGPSAAKPTPPPEGAKLRVSEPFKGKGTASGPRSLVLHTGPAAVVAGERATGLLGRITELKREGKELGHLLDYAEKWNQADVSAATRGRQGPASVDPTGPRCTEEHFMRLKRAVREFDNAWHDATSNVVSTADAQKQLFEELLWEHRDLAEAHSHCQAILEASLEALKTQVGNLQAEKEQLIRDHQKALDAQKTISRELKDQAIQATVRHEQELKGAKAAAEARLAEVVDDSANSTAVLRA</sequence>
<keyword evidence="5" id="KW-1185">Reference proteome</keyword>
<dbReference type="PANTHER" id="PTHR33026">
    <property type="entry name" value="OS06G0360600 PROTEIN"/>
    <property type="match status" value="1"/>
</dbReference>
<evidence type="ECO:0000259" key="3">
    <source>
        <dbReference type="Pfam" id="PF04195"/>
    </source>
</evidence>